<protein>
    <submittedName>
        <fullName evidence="1">27768_t:CDS:1</fullName>
    </submittedName>
</protein>
<reference evidence="1 2" key="1">
    <citation type="submission" date="2021-06" db="EMBL/GenBank/DDBJ databases">
        <authorList>
            <person name="Kallberg Y."/>
            <person name="Tangrot J."/>
            <person name="Rosling A."/>
        </authorList>
    </citation>
    <scope>NUCLEOTIDE SEQUENCE [LARGE SCALE GENOMIC DNA]</scope>
    <source>
        <strain evidence="1 2">120-4 pot B 10/14</strain>
    </source>
</reference>
<keyword evidence="2" id="KW-1185">Reference proteome</keyword>
<sequence>NGVQNTQTNTLAPAKFFLKHALVHIANTNHEAPLAVITNEFNLQLGTTLTNRTTRPWLRLENCVACKKPFLNEKKVWERKKWCREHLKWTIEWQIVVFFDESRFCLHKSDGRTRTWSRVNEKYHKDCINPTVKFERLDLAVRNKRPMPEK</sequence>
<name>A0ABN7W1T2_GIGMA</name>
<organism evidence="1 2">
    <name type="scientific">Gigaspora margarita</name>
    <dbReference type="NCBI Taxonomy" id="4874"/>
    <lineage>
        <taxon>Eukaryota</taxon>
        <taxon>Fungi</taxon>
        <taxon>Fungi incertae sedis</taxon>
        <taxon>Mucoromycota</taxon>
        <taxon>Glomeromycotina</taxon>
        <taxon>Glomeromycetes</taxon>
        <taxon>Diversisporales</taxon>
        <taxon>Gigasporaceae</taxon>
        <taxon>Gigaspora</taxon>
    </lineage>
</organism>
<dbReference type="Gene3D" id="3.30.420.10">
    <property type="entry name" value="Ribonuclease H-like superfamily/Ribonuclease H"/>
    <property type="match status" value="1"/>
</dbReference>
<accession>A0ABN7W1T2</accession>
<feature type="non-terminal residue" evidence="1">
    <location>
        <position position="1"/>
    </location>
</feature>
<gene>
    <name evidence="1" type="ORF">GMARGA_LOCUS25375</name>
</gene>
<dbReference type="EMBL" id="CAJVQB010028032">
    <property type="protein sequence ID" value="CAG8811613.1"/>
    <property type="molecule type" value="Genomic_DNA"/>
</dbReference>
<dbReference type="Proteomes" id="UP000789901">
    <property type="component" value="Unassembled WGS sequence"/>
</dbReference>
<proteinExistence type="predicted"/>
<dbReference type="InterPro" id="IPR036397">
    <property type="entry name" value="RNaseH_sf"/>
</dbReference>
<evidence type="ECO:0000313" key="2">
    <source>
        <dbReference type="Proteomes" id="UP000789901"/>
    </source>
</evidence>
<evidence type="ECO:0000313" key="1">
    <source>
        <dbReference type="EMBL" id="CAG8811613.1"/>
    </source>
</evidence>
<comment type="caution">
    <text evidence="1">The sequence shown here is derived from an EMBL/GenBank/DDBJ whole genome shotgun (WGS) entry which is preliminary data.</text>
</comment>